<name>A0A7X0VFQ0_9BACL</name>
<dbReference type="AlphaFoldDB" id="A0A7X0VFQ0"/>
<comment type="caution">
    <text evidence="1">The sequence shown here is derived from an EMBL/GenBank/DDBJ whole genome shotgun (WGS) entry which is preliminary data.</text>
</comment>
<sequence>MDRERDLEEYNDILDYLYKTLHFITIIKRYDIWGAGNLWGILAIFREQLNELEEKVKNAFKIIISSLESGKLIEIPEQLFDFQWTPPLLITEIQRYWDKLVNIANTYEEICREWNLPTYMGDELT</sequence>
<reference evidence="1 2" key="1">
    <citation type="submission" date="2020-08" db="EMBL/GenBank/DDBJ databases">
        <title>Cohnella phylogeny.</title>
        <authorList>
            <person name="Dunlap C."/>
        </authorList>
    </citation>
    <scope>NUCLEOTIDE SEQUENCE [LARGE SCALE GENOMIC DNA]</scope>
    <source>
        <strain evidence="1 2">DSM 28246</strain>
    </source>
</reference>
<accession>A0A7X0VFQ0</accession>
<gene>
    <name evidence="1" type="ORF">H7C19_16470</name>
</gene>
<evidence type="ECO:0000313" key="2">
    <source>
        <dbReference type="Proteomes" id="UP000547209"/>
    </source>
</evidence>
<proteinExistence type="predicted"/>
<evidence type="ECO:0000313" key="1">
    <source>
        <dbReference type="EMBL" id="MBB6672277.1"/>
    </source>
</evidence>
<keyword evidence="2" id="KW-1185">Reference proteome</keyword>
<organism evidence="1 2">
    <name type="scientific">Cohnella nanjingensis</name>
    <dbReference type="NCBI Taxonomy" id="1387779"/>
    <lineage>
        <taxon>Bacteria</taxon>
        <taxon>Bacillati</taxon>
        <taxon>Bacillota</taxon>
        <taxon>Bacilli</taxon>
        <taxon>Bacillales</taxon>
        <taxon>Paenibacillaceae</taxon>
        <taxon>Cohnella</taxon>
    </lineage>
</organism>
<dbReference type="Proteomes" id="UP000547209">
    <property type="component" value="Unassembled WGS sequence"/>
</dbReference>
<dbReference type="RefSeq" id="WP_185143739.1">
    <property type="nucleotide sequence ID" value="NZ_JACJVP010000025.1"/>
</dbReference>
<protein>
    <submittedName>
        <fullName evidence="1">Uncharacterized protein</fullName>
    </submittedName>
</protein>
<dbReference type="EMBL" id="JACJVP010000025">
    <property type="protein sequence ID" value="MBB6672277.1"/>
    <property type="molecule type" value="Genomic_DNA"/>
</dbReference>